<dbReference type="Proteomes" id="UP001139311">
    <property type="component" value="Unassembled WGS sequence"/>
</dbReference>
<evidence type="ECO:0000313" key="8">
    <source>
        <dbReference type="EMBL" id="MCB4822796.1"/>
    </source>
</evidence>
<name>A0A9X1IEM6_9PROT</name>
<keyword evidence="9" id="KW-1185">Reference proteome</keyword>
<dbReference type="GO" id="GO:0016020">
    <property type="term" value="C:membrane"/>
    <property type="evidence" value="ECO:0007669"/>
    <property type="project" value="TreeGrafter"/>
</dbReference>
<dbReference type="InterPro" id="IPR002509">
    <property type="entry name" value="NODB_dom"/>
</dbReference>
<dbReference type="GO" id="GO:0016810">
    <property type="term" value="F:hydrolase activity, acting on carbon-nitrogen (but not peptide) bonds"/>
    <property type="evidence" value="ECO:0007669"/>
    <property type="project" value="InterPro"/>
</dbReference>
<dbReference type="PROSITE" id="PS51677">
    <property type="entry name" value="NODB"/>
    <property type="match status" value="1"/>
</dbReference>
<dbReference type="GO" id="GO:0046872">
    <property type="term" value="F:metal ion binding"/>
    <property type="evidence" value="ECO:0007669"/>
    <property type="project" value="UniProtKB-KW"/>
</dbReference>
<gene>
    <name evidence="8" type="ORF">LHA35_13745</name>
</gene>
<evidence type="ECO:0000256" key="1">
    <source>
        <dbReference type="ARBA" id="ARBA00003236"/>
    </source>
</evidence>
<sequence>MATAQPICLTFDNGPEPEVTPGVLTILARRRIPAMFFVVGEKLRDPARRALAARARAEGFPIGNHTLTHGTPLGRRGGAEAVAEIKACDALLGDLREPDRLFRPNGGGGALGPHLLNASAARHLQAGGHTVVLWNAIPRDFDDPEGWPERALAQHAAATGPVLMVLHDLPNGAMRHLDRVLGRLQDRGAEFLAEPPASCVPIRRGIPAPGLAACISQDPMP</sequence>
<dbReference type="GO" id="GO:0005975">
    <property type="term" value="P:carbohydrate metabolic process"/>
    <property type="evidence" value="ECO:0007669"/>
    <property type="project" value="InterPro"/>
</dbReference>
<feature type="domain" description="NodB homology" evidence="7">
    <location>
        <begin position="5"/>
        <end position="192"/>
    </location>
</feature>
<dbReference type="SUPFAM" id="SSF88713">
    <property type="entry name" value="Glycoside hydrolase/deacetylase"/>
    <property type="match status" value="1"/>
</dbReference>
<keyword evidence="4" id="KW-0479">Metal-binding</keyword>
<organism evidence="8 9">
    <name type="scientific">Roseicella aerolata</name>
    <dbReference type="NCBI Taxonomy" id="2883479"/>
    <lineage>
        <taxon>Bacteria</taxon>
        <taxon>Pseudomonadati</taxon>
        <taxon>Pseudomonadota</taxon>
        <taxon>Alphaproteobacteria</taxon>
        <taxon>Acetobacterales</taxon>
        <taxon>Roseomonadaceae</taxon>
        <taxon>Roseicella</taxon>
    </lineage>
</organism>
<dbReference type="RefSeq" id="WP_226608845.1">
    <property type="nucleotide sequence ID" value="NZ_JAJAQI010000019.1"/>
</dbReference>
<keyword evidence="5" id="KW-0378">Hydrolase</keyword>
<evidence type="ECO:0000256" key="4">
    <source>
        <dbReference type="ARBA" id="ARBA00022723"/>
    </source>
</evidence>
<evidence type="ECO:0000256" key="2">
    <source>
        <dbReference type="ARBA" id="ARBA00010973"/>
    </source>
</evidence>
<dbReference type="PANTHER" id="PTHR10587">
    <property type="entry name" value="GLYCOSYL TRANSFERASE-RELATED"/>
    <property type="match status" value="1"/>
</dbReference>
<accession>A0A9X1IEM6</accession>
<dbReference type="PANTHER" id="PTHR10587:SF133">
    <property type="entry name" value="CHITIN DEACETYLASE 1-RELATED"/>
    <property type="match status" value="1"/>
</dbReference>
<evidence type="ECO:0000256" key="6">
    <source>
        <dbReference type="ARBA" id="ARBA00032976"/>
    </source>
</evidence>
<proteinExistence type="inferred from homology"/>
<evidence type="ECO:0000256" key="5">
    <source>
        <dbReference type="ARBA" id="ARBA00022801"/>
    </source>
</evidence>
<comment type="function">
    <text evidence="1">Is involved in generating a small heat-stable compound (Nod), an acylated oligomer of N-acetylglucosamine, that stimulates mitosis in various plant protoplasts.</text>
</comment>
<dbReference type="EMBL" id="JAJAQI010000019">
    <property type="protein sequence ID" value="MCB4822796.1"/>
    <property type="molecule type" value="Genomic_DNA"/>
</dbReference>
<evidence type="ECO:0000256" key="3">
    <source>
        <dbReference type="ARBA" id="ARBA00020071"/>
    </source>
</evidence>
<dbReference type="Gene3D" id="3.20.20.370">
    <property type="entry name" value="Glycoside hydrolase/deacetylase"/>
    <property type="match status" value="1"/>
</dbReference>
<dbReference type="CDD" id="cd10917">
    <property type="entry name" value="CE4_NodB_like_6s_7s"/>
    <property type="match status" value="1"/>
</dbReference>
<reference evidence="8" key="1">
    <citation type="submission" date="2021-10" db="EMBL/GenBank/DDBJ databases">
        <title>Roseicella aerolatum sp. nov., isolated from aerosols of e-waste dismantling site.</title>
        <authorList>
            <person name="Qin T."/>
        </authorList>
    </citation>
    <scope>NUCLEOTIDE SEQUENCE</scope>
    <source>
        <strain evidence="8">GB24</strain>
    </source>
</reference>
<dbReference type="InterPro" id="IPR011330">
    <property type="entry name" value="Glyco_hydro/deAcase_b/a-brl"/>
</dbReference>
<dbReference type="AlphaFoldDB" id="A0A9X1IEM6"/>
<dbReference type="InterPro" id="IPR050248">
    <property type="entry name" value="Polysacc_deacetylase_ArnD"/>
</dbReference>
<evidence type="ECO:0000259" key="7">
    <source>
        <dbReference type="PROSITE" id="PS51677"/>
    </source>
</evidence>
<comment type="caution">
    <text evidence="8">The sequence shown here is derived from an EMBL/GenBank/DDBJ whole genome shotgun (WGS) entry which is preliminary data.</text>
</comment>
<protein>
    <recommendedName>
        <fullName evidence="3">Chitooligosaccharide deacetylase</fullName>
    </recommendedName>
    <alternativeName>
        <fullName evidence="6">Nodulation protein B</fullName>
    </alternativeName>
</protein>
<dbReference type="Pfam" id="PF01522">
    <property type="entry name" value="Polysacc_deac_1"/>
    <property type="match status" value="1"/>
</dbReference>
<evidence type="ECO:0000313" key="9">
    <source>
        <dbReference type="Proteomes" id="UP001139311"/>
    </source>
</evidence>
<comment type="similarity">
    <text evidence="2">Belongs to the polysaccharide deacetylase family.</text>
</comment>